<evidence type="ECO:0000256" key="1">
    <source>
        <dbReference type="ARBA" id="ARBA00001971"/>
    </source>
</evidence>
<keyword evidence="12 15" id="KW-0503">Monooxygenase</keyword>
<dbReference type="GO" id="GO:0005789">
    <property type="term" value="C:endoplasmic reticulum membrane"/>
    <property type="evidence" value="ECO:0007669"/>
    <property type="project" value="UniProtKB-SubCell"/>
</dbReference>
<dbReference type="CDD" id="cd11056">
    <property type="entry name" value="CYP6-like"/>
    <property type="match status" value="1"/>
</dbReference>
<keyword evidence="9" id="KW-0492">Microsome</keyword>
<dbReference type="Proteomes" id="UP001200034">
    <property type="component" value="Unassembled WGS sequence"/>
</dbReference>
<evidence type="ECO:0000256" key="12">
    <source>
        <dbReference type="ARBA" id="ARBA00023033"/>
    </source>
</evidence>
<name>A0AAD4K4X9_9MUSC</name>
<evidence type="ECO:0000256" key="4">
    <source>
        <dbReference type="ARBA" id="ARBA00004406"/>
    </source>
</evidence>
<dbReference type="InterPro" id="IPR017972">
    <property type="entry name" value="Cyt_P450_CS"/>
</dbReference>
<evidence type="ECO:0000256" key="13">
    <source>
        <dbReference type="ARBA" id="ARBA00023136"/>
    </source>
</evidence>
<evidence type="ECO:0000256" key="8">
    <source>
        <dbReference type="ARBA" id="ARBA00022824"/>
    </source>
</evidence>
<dbReference type="GO" id="GO:0020037">
    <property type="term" value="F:heme binding"/>
    <property type="evidence" value="ECO:0007669"/>
    <property type="project" value="InterPro"/>
</dbReference>
<evidence type="ECO:0000256" key="7">
    <source>
        <dbReference type="ARBA" id="ARBA00022723"/>
    </source>
</evidence>
<evidence type="ECO:0000256" key="5">
    <source>
        <dbReference type="ARBA" id="ARBA00010617"/>
    </source>
</evidence>
<comment type="subcellular location">
    <subcellularLocation>
        <location evidence="4">Endoplasmic reticulum membrane</location>
        <topology evidence="4">Peripheral membrane protein</topology>
    </subcellularLocation>
    <subcellularLocation>
        <location evidence="3">Microsome membrane</location>
        <topology evidence="3">Peripheral membrane protein</topology>
    </subcellularLocation>
</comment>
<comment type="similarity">
    <text evidence="5 15">Belongs to the cytochrome P450 family.</text>
</comment>
<comment type="function">
    <text evidence="2">May be involved in the metabolism of insect hormones and in the breakdown of synthetic insecticides.</text>
</comment>
<evidence type="ECO:0000256" key="6">
    <source>
        <dbReference type="ARBA" id="ARBA00022617"/>
    </source>
</evidence>
<evidence type="ECO:0000256" key="10">
    <source>
        <dbReference type="ARBA" id="ARBA00023002"/>
    </source>
</evidence>
<keyword evidence="11 14" id="KW-0408">Iron</keyword>
<dbReference type="GO" id="GO:0005506">
    <property type="term" value="F:iron ion binding"/>
    <property type="evidence" value="ECO:0007669"/>
    <property type="project" value="InterPro"/>
</dbReference>
<proteinExistence type="inferred from homology"/>
<dbReference type="PRINTS" id="PR00385">
    <property type="entry name" value="P450"/>
</dbReference>
<comment type="cofactor">
    <cofactor evidence="1 14">
        <name>heme</name>
        <dbReference type="ChEBI" id="CHEBI:30413"/>
    </cofactor>
</comment>
<dbReference type="InterPro" id="IPR002403">
    <property type="entry name" value="Cyt_P450_E_grp-IV"/>
</dbReference>
<gene>
    <name evidence="16" type="ORF">KR093_003425</name>
</gene>
<dbReference type="InterPro" id="IPR050476">
    <property type="entry name" value="Insect_CytP450_Detox"/>
</dbReference>
<dbReference type="GO" id="GO:0016705">
    <property type="term" value="F:oxidoreductase activity, acting on paired donors, with incorporation or reduction of molecular oxygen"/>
    <property type="evidence" value="ECO:0007669"/>
    <property type="project" value="InterPro"/>
</dbReference>
<evidence type="ECO:0000256" key="3">
    <source>
        <dbReference type="ARBA" id="ARBA00004174"/>
    </source>
</evidence>
<evidence type="ECO:0000313" key="16">
    <source>
        <dbReference type="EMBL" id="KAH8377097.1"/>
    </source>
</evidence>
<keyword evidence="6 14" id="KW-0349">Heme</keyword>
<evidence type="ECO:0000256" key="2">
    <source>
        <dbReference type="ARBA" id="ARBA00003690"/>
    </source>
</evidence>
<reference evidence="16" key="1">
    <citation type="journal article" date="2021" name="Mol. Ecol. Resour.">
        <title>Phylogenomic analyses of the genus Drosophila reveals genomic signals of climate adaptation.</title>
        <authorList>
            <person name="Li F."/>
            <person name="Rane R.V."/>
            <person name="Luria V."/>
            <person name="Xiong Z."/>
            <person name="Chen J."/>
            <person name="Li Z."/>
            <person name="Catullo R.A."/>
            <person name="Griffin P.C."/>
            <person name="Schiffer M."/>
            <person name="Pearce S."/>
            <person name="Lee S.F."/>
            <person name="McElroy K."/>
            <person name="Stocker A."/>
            <person name="Shirriffs J."/>
            <person name="Cockerell F."/>
            <person name="Coppin C."/>
            <person name="Sgro C.M."/>
            <person name="Karger A."/>
            <person name="Cain J.W."/>
            <person name="Weber J.A."/>
            <person name="Santpere G."/>
            <person name="Kirschner M.W."/>
            <person name="Hoffmann A.A."/>
            <person name="Oakeshott J.G."/>
            <person name="Zhang G."/>
        </authorList>
    </citation>
    <scope>NUCLEOTIDE SEQUENCE</scope>
    <source>
        <strain evidence="16">BGI-SZ-2011g</strain>
    </source>
</reference>
<dbReference type="PANTHER" id="PTHR24292:SF84">
    <property type="entry name" value="CYTOCHROME P450 28A5-RELATED"/>
    <property type="match status" value="1"/>
</dbReference>
<evidence type="ECO:0000256" key="11">
    <source>
        <dbReference type="ARBA" id="ARBA00023004"/>
    </source>
</evidence>
<dbReference type="SUPFAM" id="SSF48264">
    <property type="entry name" value="Cytochrome P450"/>
    <property type="match status" value="1"/>
</dbReference>
<dbReference type="Gene3D" id="1.10.630.10">
    <property type="entry name" value="Cytochrome P450"/>
    <property type="match status" value="1"/>
</dbReference>
<keyword evidence="8" id="KW-0256">Endoplasmic reticulum</keyword>
<accession>A0AAD4K4X9</accession>
<sequence>MWTLVALLLAFVHVAFAAGYLYLIWYHKYWDKRGVYTAKPLTLFGSYPGLFHGATNFIGDMSKIYNKYKGKHRAVGVFLTRQPQILVLDPALAHEVLVEKFSDFRDTITSSYVVHSQDYDKYVCRNPFFSAGDAWKKRRTDVGTGLTANKLKQAYAIWEQSGHQLLDYMQRHIKTKDNVIETRDLCYRYTAQAIGDFIWGIDAGSLSGGVDEISQLQQTSAAWAFNAFQNMPTFNRTSIAPIMRRLLRMRFFTQQTDDFYLQLTRDAAQMRQAGSGAARNDYLAHLLQLQQQKGASIDDMVGYALTVLMDGFETSAAVLYHLLYTVNGACGVFANISQYYVFFCNQLGEYQEEQSKLRAEILNALAADKNITYEQLNALPYLDQCVNESMRLTSVIGFFIRICIRPTTIDLGNGKELKVEPGVSMAIPTYQLHHDDSYYPDPNAFRPERFDNGAASEFNKRGCLLPFGDGPRICVGMRVGLLNVKMAVFQILSQYKVEQTSKLEYSSDSGMGIFLNGDVNLKYTKL</sequence>
<organism evidence="16 17">
    <name type="scientific">Drosophila rubida</name>
    <dbReference type="NCBI Taxonomy" id="30044"/>
    <lineage>
        <taxon>Eukaryota</taxon>
        <taxon>Metazoa</taxon>
        <taxon>Ecdysozoa</taxon>
        <taxon>Arthropoda</taxon>
        <taxon>Hexapoda</taxon>
        <taxon>Insecta</taxon>
        <taxon>Pterygota</taxon>
        <taxon>Neoptera</taxon>
        <taxon>Endopterygota</taxon>
        <taxon>Diptera</taxon>
        <taxon>Brachycera</taxon>
        <taxon>Muscomorpha</taxon>
        <taxon>Ephydroidea</taxon>
        <taxon>Drosophilidae</taxon>
        <taxon>Drosophila</taxon>
    </lineage>
</organism>
<evidence type="ECO:0000256" key="15">
    <source>
        <dbReference type="RuleBase" id="RU000461"/>
    </source>
</evidence>
<keyword evidence="17" id="KW-1185">Reference proteome</keyword>
<dbReference type="EMBL" id="JAJJHW010001127">
    <property type="protein sequence ID" value="KAH8377097.1"/>
    <property type="molecule type" value="Genomic_DNA"/>
</dbReference>
<keyword evidence="10 15" id="KW-0560">Oxidoreductase</keyword>
<dbReference type="InterPro" id="IPR001128">
    <property type="entry name" value="Cyt_P450"/>
</dbReference>
<protein>
    <submittedName>
        <fullName evidence="16">Uncharacterized protein</fullName>
    </submittedName>
</protein>
<dbReference type="InterPro" id="IPR036396">
    <property type="entry name" value="Cyt_P450_sf"/>
</dbReference>
<feature type="binding site" description="axial binding residue" evidence="14">
    <location>
        <position position="474"/>
    </location>
    <ligand>
        <name>heme</name>
        <dbReference type="ChEBI" id="CHEBI:30413"/>
    </ligand>
    <ligandPart>
        <name>Fe</name>
        <dbReference type="ChEBI" id="CHEBI:18248"/>
    </ligandPart>
</feature>
<dbReference type="Pfam" id="PF00067">
    <property type="entry name" value="p450"/>
    <property type="match status" value="2"/>
</dbReference>
<keyword evidence="13" id="KW-0472">Membrane</keyword>
<evidence type="ECO:0000256" key="9">
    <source>
        <dbReference type="ARBA" id="ARBA00022848"/>
    </source>
</evidence>
<dbReference type="PRINTS" id="PR00465">
    <property type="entry name" value="EP450IV"/>
</dbReference>
<evidence type="ECO:0000256" key="14">
    <source>
        <dbReference type="PIRSR" id="PIRSR602403-1"/>
    </source>
</evidence>
<keyword evidence="7 14" id="KW-0479">Metal-binding</keyword>
<dbReference type="GO" id="GO:0004497">
    <property type="term" value="F:monooxygenase activity"/>
    <property type="evidence" value="ECO:0007669"/>
    <property type="project" value="UniProtKB-KW"/>
</dbReference>
<dbReference type="AlphaFoldDB" id="A0AAD4K4X9"/>
<dbReference type="PANTHER" id="PTHR24292">
    <property type="entry name" value="CYTOCHROME P450"/>
    <property type="match status" value="1"/>
</dbReference>
<comment type="caution">
    <text evidence="16">The sequence shown here is derived from an EMBL/GenBank/DDBJ whole genome shotgun (WGS) entry which is preliminary data.</text>
</comment>
<evidence type="ECO:0000313" key="17">
    <source>
        <dbReference type="Proteomes" id="UP001200034"/>
    </source>
</evidence>
<dbReference type="PROSITE" id="PS00086">
    <property type="entry name" value="CYTOCHROME_P450"/>
    <property type="match status" value="1"/>
</dbReference>